<evidence type="ECO:0000256" key="1">
    <source>
        <dbReference type="SAM" id="MobiDB-lite"/>
    </source>
</evidence>
<dbReference type="EMBL" id="AZBU02000004">
    <property type="protein sequence ID" value="TKR83047.1"/>
    <property type="molecule type" value="Genomic_DNA"/>
</dbReference>
<keyword evidence="3" id="KW-1185">Reference proteome</keyword>
<feature type="compositionally biased region" description="Basic and acidic residues" evidence="1">
    <location>
        <begin position="140"/>
        <end position="154"/>
    </location>
</feature>
<protein>
    <submittedName>
        <fullName evidence="2">Uncharacterized protein</fullName>
    </submittedName>
</protein>
<reference evidence="2 3" key="2">
    <citation type="journal article" date="2019" name="G3 (Bethesda)">
        <title>Hybrid Assembly of the Genome of the Entomopathogenic Nematode Steinernema carpocapsae Identifies the X-Chromosome.</title>
        <authorList>
            <person name="Serra L."/>
            <person name="Macchietto M."/>
            <person name="Macias-Munoz A."/>
            <person name="McGill C.J."/>
            <person name="Rodriguez I.M."/>
            <person name="Rodriguez B."/>
            <person name="Murad R."/>
            <person name="Mortazavi A."/>
        </authorList>
    </citation>
    <scope>NUCLEOTIDE SEQUENCE [LARGE SCALE GENOMIC DNA]</scope>
    <source>
        <strain evidence="2 3">ALL</strain>
    </source>
</reference>
<dbReference type="Proteomes" id="UP000298663">
    <property type="component" value="Unassembled WGS sequence"/>
</dbReference>
<proteinExistence type="predicted"/>
<gene>
    <name evidence="2" type="ORF">L596_016700</name>
</gene>
<dbReference type="AlphaFoldDB" id="A0A4U5NIP5"/>
<name>A0A4U5NIP5_STECR</name>
<reference evidence="2 3" key="1">
    <citation type="journal article" date="2015" name="Genome Biol.">
        <title>Comparative genomics of Steinernema reveals deeply conserved gene regulatory networks.</title>
        <authorList>
            <person name="Dillman A.R."/>
            <person name="Macchietto M."/>
            <person name="Porter C.F."/>
            <person name="Rogers A."/>
            <person name="Williams B."/>
            <person name="Antoshechkin I."/>
            <person name="Lee M.M."/>
            <person name="Goodwin Z."/>
            <person name="Lu X."/>
            <person name="Lewis E.E."/>
            <person name="Goodrich-Blair H."/>
            <person name="Stock S.P."/>
            <person name="Adams B.J."/>
            <person name="Sternberg P.W."/>
            <person name="Mortazavi A."/>
        </authorList>
    </citation>
    <scope>NUCLEOTIDE SEQUENCE [LARGE SCALE GENOMIC DNA]</scope>
    <source>
        <strain evidence="2 3">ALL</strain>
    </source>
</reference>
<feature type="compositionally biased region" description="Basic and acidic residues" evidence="1">
    <location>
        <begin position="188"/>
        <end position="198"/>
    </location>
</feature>
<organism evidence="2 3">
    <name type="scientific">Steinernema carpocapsae</name>
    <name type="common">Entomopathogenic nematode</name>
    <dbReference type="NCBI Taxonomy" id="34508"/>
    <lineage>
        <taxon>Eukaryota</taxon>
        <taxon>Metazoa</taxon>
        <taxon>Ecdysozoa</taxon>
        <taxon>Nematoda</taxon>
        <taxon>Chromadorea</taxon>
        <taxon>Rhabditida</taxon>
        <taxon>Tylenchina</taxon>
        <taxon>Panagrolaimomorpha</taxon>
        <taxon>Strongyloidoidea</taxon>
        <taxon>Steinernematidae</taxon>
        <taxon>Steinernema</taxon>
    </lineage>
</organism>
<feature type="region of interest" description="Disordered" evidence="1">
    <location>
        <begin position="167"/>
        <end position="217"/>
    </location>
</feature>
<evidence type="ECO:0000313" key="2">
    <source>
        <dbReference type="EMBL" id="TKR83047.1"/>
    </source>
</evidence>
<accession>A0A4U5NIP5</accession>
<evidence type="ECO:0000313" key="3">
    <source>
        <dbReference type="Proteomes" id="UP000298663"/>
    </source>
</evidence>
<feature type="region of interest" description="Disordered" evidence="1">
    <location>
        <begin position="97"/>
        <end position="154"/>
    </location>
</feature>
<comment type="caution">
    <text evidence="2">The sequence shown here is derived from an EMBL/GenBank/DDBJ whole genome shotgun (WGS) entry which is preliminary data.</text>
</comment>
<sequence>MATLLEDPAFGLPRVSRSPATLVKTTLMNSCWPPPQAMAVAVSHARRSTAFVTSDPRNLPATFLVQSISGVPPYSHSPATHIHRRFSRFSPSGCALRRNSLPRLPNARRPRQRLQRITEKERPPFDAFRSRAGVHRSQRRKDSQERYDPKEKVGCFEPYGPIVSKVGRIPEAGGDFQRPLPPRGEQSQPKRDPHERTPPHGQSLAAHADDGAGKRRPAVVRHGAGVNAPQGRCMVQERLLRTSGILLLRHGSEPHFLGSISFLWRRSALPRVCRHTHSKLSFLFTSAMLLKTQTLAKNSAFLLVRFDVVFTEPRINCESAALLKFQSFAFRSKLPLTQRVGALLKAFSGFITACLGCCAEAILET</sequence>